<dbReference type="GO" id="GO:0005786">
    <property type="term" value="C:signal recognition particle, endoplasmic reticulum targeting"/>
    <property type="evidence" value="ECO:0007669"/>
    <property type="project" value="UniProtKB-KW"/>
</dbReference>
<sequence>MFPSWKSNRRKRNMHLTETWVPGLLYRMSILSISVLLPVLQLIKTAQNEHGVRHHDYTRYRRYCTARLRRLYKSLKFTHGRGKYVRKQIVVANITDVRFLHILLYSAERAWSYAMAIKQTLTGPSSRQRFHLATRLSKAVKWADLFSHACAEKADPKTSLEATAYAAYMKGSYLVEREQHWDMALKNFESARVIYEELGKYGSVENQVLCRQRVEDEIDPNIRYCSYKMGHSNMDGAELLKLSVEDGPALDLLKAKLEAVLSEARSQQTASLTELEWLGRKFSVDNAKIRASIIKGQQLEKDLGESVATLPLEKRVNVFDKIFSAYQDARRHIREDMVSAGSSDGVKDNLNGLDKAVSCILLQQTMKRNQLLVTMYKNRISKQQQHPSKDEKGDKSVKPQELVRLYDLLIENLTDLIELVTSGRMQNDEETMYAAELAAKKIIFQAQRCFYLGHVHLAGAKYAQSYLLYKRAHDYSETGLREYQQLKTQPQGKASSEYEELIRELEKLLEECRVHSCLVHALGISEVSKTEFSLRSGVANIKLDSDNPSKKKASFLLERTDIYEAAVALLGSKNPPQIMQLPPAFQAVSCKPIVLDTAVNTIDFPSLDAHLKKEEKKKSFFGLWRS</sequence>
<evidence type="ECO:0000256" key="8">
    <source>
        <dbReference type="ARBA" id="ARBA00023135"/>
    </source>
</evidence>
<evidence type="ECO:0000256" key="6">
    <source>
        <dbReference type="ARBA" id="ARBA00022824"/>
    </source>
</evidence>
<dbReference type="GO" id="GO:0006614">
    <property type="term" value="P:SRP-dependent cotranslational protein targeting to membrane"/>
    <property type="evidence" value="ECO:0007669"/>
    <property type="project" value="InterPro"/>
</dbReference>
<keyword evidence="9" id="KW-0539">Nucleus</keyword>
<evidence type="ECO:0000256" key="3">
    <source>
        <dbReference type="ARBA" id="ARBA00004604"/>
    </source>
</evidence>
<name>A0A8T2Q449_CERRI</name>
<evidence type="ECO:0000256" key="13">
    <source>
        <dbReference type="SAM" id="Coils"/>
    </source>
</evidence>
<dbReference type="Proteomes" id="UP000825935">
    <property type="component" value="Chromosome 38"/>
</dbReference>
<dbReference type="FunFam" id="1.10.3450.40:FF:000001">
    <property type="entry name" value="Signal recognition particle subunit SRP68"/>
    <property type="match status" value="1"/>
</dbReference>
<evidence type="ECO:0000313" key="14">
    <source>
        <dbReference type="EMBL" id="KAH7278373.1"/>
    </source>
</evidence>
<evidence type="ECO:0000256" key="1">
    <source>
        <dbReference type="ARBA" id="ARBA00004240"/>
    </source>
</evidence>
<evidence type="ECO:0000256" key="9">
    <source>
        <dbReference type="ARBA" id="ARBA00023242"/>
    </source>
</evidence>
<dbReference type="GO" id="GO:0005730">
    <property type="term" value="C:nucleolus"/>
    <property type="evidence" value="ECO:0007669"/>
    <property type="project" value="UniProtKB-SubCell"/>
</dbReference>
<evidence type="ECO:0000256" key="4">
    <source>
        <dbReference type="ARBA" id="ARBA00009352"/>
    </source>
</evidence>
<accession>A0A8T2Q449</accession>
<dbReference type="GO" id="GO:0030942">
    <property type="term" value="F:endoplasmic reticulum signal peptide binding"/>
    <property type="evidence" value="ECO:0007669"/>
    <property type="project" value="InterPro"/>
</dbReference>
<evidence type="ECO:0000313" key="15">
    <source>
        <dbReference type="Proteomes" id="UP000825935"/>
    </source>
</evidence>
<dbReference type="GO" id="GO:0005783">
    <property type="term" value="C:endoplasmic reticulum"/>
    <property type="evidence" value="ECO:0007669"/>
    <property type="project" value="UniProtKB-SubCell"/>
</dbReference>
<dbReference type="GO" id="GO:0005829">
    <property type="term" value="C:cytosol"/>
    <property type="evidence" value="ECO:0007669"/>
    <property type="project" value="UniProtKB-ARBA"/>
</dbReference>
<organism evidence="14 15">
    <name type="scientific">Ceratopteris richardii</name>
    <name type="common">Triangle waterfern</name>
    <dbReference type="NCBI Taxonomy" id="49495"/>
    <lineage>
        <taxon>Eukaryota</taxon>
        <taxon>Viridiplantae</taxon>
        <taxon>Streptophyta</taxon>
        <taxon>Embryophyta</taxon>
        <taxon>Tracheophyta</taxon>
        <taxon>Polypodiopsida</taxon>
        <taxon>Polypodiidae</taxon>
        <taxon>Polypodiales</taxon>
        <taxon>Pteridineae</taxon>
        <taxon>Pteridaceae</taxon>
        <taxon>Parkerioideae</taxon>
        <taxon>Ceratopteris</taxon>
    </lineage>
</organism>
<dbReference type="InterPro" id="IPR034652">
    <property type="entry name" value="SRP68-RBD"/>
</dbReference>
<dbReference type="PANTHER" id="PTHR12860:SF0">
    <property type="entry name" value="SIGNAL RECOGNITION PARTICLE SUBUNIT SRP68"/>
    <property type="match status" value="1"/>
</dbReference>
<evidence type="ECO:0000256" key="12">
    <source>
        <dbReference type="PIRNR" id="PIRNR038995"/>
    </source>
</evidence>
<evidence type="ECO:0000256" key="7">
    <source>
        <dbReference type="ARBA" id="ARBA00022884"/>
    </source>
</evidence>
<dbReference type="PANTHER" id="PTHR12860">
    <property type="entry name" value="SIGNAL RECOGNITION PARTICLE 68 KDA PROTEIN"/>
    <property type="match status" value="1"/>
</dbReference>
<evidence type="ECO:0000256" key="10">
    <source>
        <dbReference type="ARBA" id="ARBA00023274"/>
    </source>
</evidence>
<dbReference type="PIRSF" id="PIRSF038995">
    <property type="entry name" value="SRP68"/>
    <property type="match status" value="1"/>
</dbReference>
<evidence type="ECO:0000256" key="5">
    <source>
        <dbReference type="ARBA" id="ARBA00022490"/>
    </source>
</evidence>
<dbReference type="OMA" id="DERFIHI"/>
<keyword evidence="13" id="KW-0175">Coiled coil</keyword>
<dbReference type="GO" id="GO:0005047">
    <property type="term" value="F:signal recognition particle binding"/>
    <property type="evidence" value="ECO:0007669"/>
    <property type="project" value="InterPro"/>
</dbReference>
<keyword evidence="5 12" id="KW-0963">Cytoplasm</keyword>
<dbReference type="Gene3D" id="1.10.3450.40">
    <property type="entry name" value="Signal recognition particle, SRP68 subunit, RNA-binding domain"/>
    <property type="match status" value="1"/>
</dbReference>
<reference evidence="14" key="1">
    <citation type="submission" date="2021-08" db="EMBL/GenBank/DDBJ databases">
        <title>WGS assembly of Ceratopteris richardii.</title>
        <authorList>
            <person name="Marchant D.B."/>
            <person name="Chen G."/>
            <person name="Jenkins J."/>
            <person name="Shu S."/>
            <person name="Leebens-Mack J."/>
            <person name="Grimwood J."/>
            <person name="Schmutz J."/>
            <person name="Soltis P."/>
            <person name="Soltis D."/>
            <person name="Chen Z.-H."/>
        </authorList>
    </citation>
    <scope>NUCLEOTIDE SEQUENCE</scope>
    <source>
        <strain evidence="14">Whitten #5841</strain>
        <tissue evidence="14">Leaf</tissue>
    </source>
</reference>
<dbReference type="InterPro" id="IPR026258">
    <property type="entry name" value="SRP68"/>
</dbReference>
<dbReference type="AlphaFoldDB" id="A0A8T2Q449"/>
<dbReference type="InterPro" id="IPR038253">
    <property type="entry name" value="SRP68_N_sf"/>
</dbReference>
<keyword evidence="10 12" id="KW-0687">Ribonucleoprotein</keyword>
<evidence type="ECO:0000256" key="11">
    <source>
        <dbReference type="ARBA" id="ARBA00029498"/>
    </source>
</evidence>
<dbReference type="EMBL" id="CM035443">
    <property type="protein sequence ID" value="KAH7278373.1"/>
    <property type="molecule type" value="Genomic_DNA"/>
</dbReference>
<keyword evidence="15" id="KW-1185">Reference proteome</keyword>
<dbReference type="Pfam" id="PF16969">
    <property type="entry name" value="SRP68"/>
    <property type="match status" value="1"/>
</dbReference>
<dbReference type="GO" id="GO:0008312">
    <property type="term" value="F:7S RNA binding"/>
    <property type="evidence" value="ECO:0007669"/>
    <property type="project" value="InterPro"/>
</dbReference>
<comment type="caution">
    <text evidence="14">The sequence shown here is derived from an EMBL/GenBank/DDBJ whole genome shotgun (WGS) entry which is preliminary data.</text>
</comment>
<feature type="coiled-coil region" evidence="13">
    <location>
        <begin position="491"/>
        <end position="518"/>
    </location>
</feature>
<keyword evidence="6" id="KW-0256">Endoplasmic reticulum</keyword>
<gene>
    <name evidence="14" type="ORF">KP509_38G038400</name>
</gene>
<keyword evidence="8 12" id="KW-0733">Signal recognition particle</keyword>
<comment type="subcellular location">
    <subcellularLocation>
        <location evidence="2 12">Cytoplasm</location>
    </subcellularLocation>
    <subcellularLocation>
        <location evidence="1">Endoplasmic reticulum</location>
    </subcellularLocation>
    <subcellularLocation>
        <location evidence="3">Nucleus</location>
        <location evidence="3">Nucleolus</location>
    </subcellularLocation>
</comment>
<protein>
    <recommendedName>
        <fullName evidence="11 12">Signal recognition particle subunit SRP68</fullName>
        <shortName evidence="12">SRP68</shortName>
    </recommendedName>
</protein>
<proteinExistence type="inferred from homology"/>
<dbReference type="OrthoDB" id="10255118at2759"/>
<evidence type="ECO:0000256" key="2">
    <source>
        <dbReference type="ARBA" id="ARBA00004496"/>
    </source>
</evidence>
<dbReference type="CDD" id="cd15481">
    <property type="entry name" value="SRP68-RBD"/>
    <property type="match status" value="1"/>
</dbReference>
<comment type="function">
    <text evidence="12">Component of the signal recognition particle (SRP) complex, a ribonucleoprotein complex that mediates the cotranslational targeting of secretory and membrane proteins to the endoplasmic reticulum (ER). The SRP complex interacts with the signal sequence in nascent secretory and membrane proteins and directs them to the membrane of the ER.</text>
</comment>
<comment type="similarity">
    <text evidence="4 12">Belongs to the SRP68 family.</text>
</comment>
<keyword evidence="7 12" id="KW-0694">RNA-binding</keyword>